<reference evidence="1 2" key="1">
    <citation type="submission" date="2018-05" db="EMBL/GenBank/DDBJ databases">
        <authorList>
            <person name="Lanie J.A."/>
            <person name="Ng W.-L."/>
            <person name="Kazmierczak K.M."/>
            <person name="Andrzejewski T.M."/>
            <person name="Davidsen T.M."/>
            <person name="Wayne K.J."/>
            <person name="Tettelin H."/>
            <person name="Glass J.I."/>
            <person name="Rusch D."/>
            <person name="Podicherti R."/>
            <person name="Tsui H.-C.T."/>
            <person name="Winkler M.E."/>
        </authorList>
    </citation>
    <scope>NUCLEOTIDE SEQUENCE [LARGE SCALE GENOMIC DNA]</scope>
    <source>
        <strain evidence="1 2">BUT-10</strain>
    </source>
</reference>
<proteinExistence type="predicted"/>
<accession>A0A328BFQ6</accession>
<comment type="caution">
    <text evidence="1">The sequence shown here is derived from an EMBL/GenBank/DDBJ whole genome shotgun (WGS) entry which is preliminary data.</text>
</comment>
<dbReference type="Proteomes" id="UP000249524">
    <property type="component" value="Unassembled WGS sequence"/>
</dbReference>
<keyword evidence="2" id="KW-1185">Reference proteome</keyword>
<dbReference type="EMBL" id="QFYS01000004">
    <property type="protein sequence ID" value="RAK65505.1"/>
    <property type="molecule type" value="Genomic_DNA"/>
</dbReference>
<evidence type="ECO:0000313" key="2">
    <source>
        <dbReference type="Proteomes" id="UP000249524"/>
    </source>
</evidence>
<name>A0A328BFQ6_9CAUL</name>
<gene>
    <name evidence="1" type="ORF">DJ019_11120</name>
</gene>
<evidence type="ECO:0000313" key="1">
    <source>
        <dbReference type="EMBL" id="RAK65505.1"/>
    </source>
</evidence>
<dbReference type="AlphaFoldDB" id="A0A328BFQ6"/>
<organism evidence="1 2">
    <name type="scientific">Phenylobacterium kunshanense</name>
    <dbReference type="NCBI Taxonomy" id="1445034"/>
    <lineage>
        <taxon>Bacteria</taxon>
        <taxon>Pseudomonadati</taxon>
        <taxon>Pseudomonadota</taxon>
        <taxon>Alphaproteobacteria</taxon>
        <taxon>Caulobacterales</taxon>
        <taxon>Caulobacteraceae</taxon>
        <taxon>Phenylobacterium</taxon>
    </lineage>
</organism>
<sequence length="288" mass="30487">MTPFSVQVTDPSLPAPARKALAGKVGALVERALATPALHDPRGFSIRRSVSIHGPQDGFPARQPARAEAVLIPQEIDLESGAKPDAAGTYMGRLEGPTFRIFVNDLMALYANSNGGEDASRTVQHLPLQVGTAQGFPVFRVGIRDVVLVARTGRLPWTYVTKGERLQGLIDETRATIAQIGGVPHPKMQATLDQQTAALAALSSQERSAPACVSARLREPFGDCAATGATHYVRPNPAYFDPAAPKDAVQLVMVGAPAEGGHGHPRLEPKLRAAAAALDYRAIQASLD</sequence>
<protein>
    <submittedName>
        <fullName evidence="1">Uncharacterized protein</fullName>
    </submittedName>
</protein>